<evidence type="ECO:0000256" key="1">
    <source>
        <dbReference type="SAM" id="MobiDB-lite"/>
    </source>
</evidence>
<dbReference type="Proteomes" id="UP001229421">
    <property type="component" value="Unassembled WGS sequence"/>
</dbReference>
<evidence type="ECO:0000313" key="3">
    <source>
        <dbReference type="Proteomes" id="UP001229421"/>
    </source>
</evidence>
<dbReference type="AlphaFoldDB" id="A0AAD8KAJ4"/>
<gene>
    <name evidence="2" type="ORF">QVD17_27072</name>
</gene>
<feature type="compositionally biased region" description="Low complexity" evidence="1">
    <location>
        <begin position="33"/>
        <end position="46"/>
    </location>
</feature>
<sequence>MTVAVNFSFSSSNPPWTIHAAHSPQRNTSQRATTSSLTIPNSNSSSQQTITRSYLPPSQLKNLTSLNLSLFLRLPDGDFRSEGTLREDEVKMK</sequence>
<name>A0AAD8KAJ4_TARER</name>
<comment type="caution">
    <text evidence="2">The sequence shown here is derived from an EMBL/GenBank/DDBJ whole genome shotgun (WGS) entry which is preliminary data.</text>
</comment>
<feature type="compositionally biased region" description="Polar residues" evidence="1">
    <location>
        <begin position="1"/>
        <end position="15"/>
    </location>
</feature>
<protein>
    <submittedName>
        <fullName evidence="2">Uncharacterized protein</fullName>
    </submittedName>
</protein>
<proteinExistence type="predicted"/>
<organism evidence="2 3">
    <name type="scientific">Tagetes erecta</name>
    <name type="common">African marigold</name>
    <dbReference type="NCBI Taxonomy" id="13708"/>
    <lineage>
        <taxon>Eukaryota</taxon>
        <taxon>Viridiplantae</taxon>
        <taxon>Streptophyta</taxon>
        <taxon>Embryophyta</taxon>
        <taxon>Tracheophyta</taxon>
        <taxon>Spermatophyta</taxon>
        <taxon>Magnoliopsida</taxon>
        <taxon>eudicotyledons</taxon>
        <taxon>Gunneridae</taxon>
        <taxon>Pentapetalae</taxon>
        <taxon>asterids</taxon>
        <taxon>campanulids</taxon>
        <taxon>Asterales</taxon>
        <taxon>Asteraceae</taxon>
        <taxon>Asteroideae</taxon>
        <taxon>Heliantheae alliance</taxon>
        <taxon>Tageteae</taxon>
        <taxon>Tagetes</taxon>
    </lineage>
</organism>
<dbReference type="EMBL" id="JAUHHV010000007">
    <property type="protein sequence ID" value="KAK1417936.1"/>
    <property type="molecule type" value="Genomic_DNA"/>
</dbReference>
<accession>A0AAD8KAJ4</accession>
<keyword evidence="3" id="KW-1185">Reference proteome</keyword>
<feature type="region of interest" description="Disordered" evidence="1">
    <location>
        <begin position="1"/>
        <end position="50"/>
    </location>
</feature>
<reference evidence="2" key="1">
    <citation type="journal article" date="2023" name="bioRxiv">
        <title>Improved chromosome-level genome assembly for marigold (Tagetes erecta).</title>
        <authorList>
            <person name="Jiang F."/>
            <person name="Yuan L."/>
            <person name="Wang S."/>
            <person name="Wang H."/>
            <person name="Xu D."/>
            <person name="Wang A."/>
            <person name="Fan W."/>
        </authorList>
    </citation>
    <scope>NUCLEOTIDE SEQUENCE</scope>
    <source>
        <strain evidence="2">WSJ</strain>
        <tissue evidence="2">Leaf</tissue>
    </source>
</reference>
<evidence type="ECO:0000313" key="2">
    <source>
        <dbReference type="EMBL" id="KAK1417936.1"/>
    </source>
</evidence>